<feature type="compositionally biased region" description="Basic and acidic residues" evidence="1">
    <location>
        <begin position="58"/>
        <end position="80"/>
    </location>
</feature>
<evidence type="ECO:0000256" key="1">
    <source>
        <dbReference type="SAM" id="MobiDB-lite"/>
    </source>
</evidence>
<dbReference type="InParanoid" id="G0M946"/>
<evidence type="ECO:0000313" key="4">
    <source>
        <dbReference type="Proteomes" id="UP000008068"/>
    </source>
</evidence>
<dbReference type="eggNOG" id="ENOG502TK1V">
    <property type="taxonomic scope" value="Eukaryota"/>
</dbReference>
<dbReference type="EMBL" id="GL379787">
    <property type="protein sequence ID" value="EGT30969.1"/>
    <property type="molecule type" value="Genomic_DNA"/>
</dbReference>
<gene>
    <name evidence="3" type="ORF">CAEBREN_24609</name>
</gene>
<feature type="compositionally biased region" description="Basic and acidic residues" evidence="1">
    <location>
        <begin position="12"/>
        <end position="50"/>
    </location>
</feature>
<dbReference type="Proteomes" id="UP000008068">
    <property type="component" value="Unassembled WGS sequence"/>
</dbReference>
<dbReference type="HOGENOM" id="CLU_837382_0_0_1"/>
<reference evidence="4" key="1">
    <citation type="submission" date="2011-07" db="EMBL/GenBank/DDBJ databases">
        <authorList>
            <consortium name="Caenorhabditis brenneri Sequencing and Analysis Consortium"/>
            <person name="Wilson R.K."/>
        </authorList>
    </citation>
    <scope>NUCLEOTIDE SEQUENCE [LARGE SCALE GENOMIC DNA]</scope>
    <source>
        <strain evidence="4">PB2801</strain>
    </source>
</reference>
<name>G0M946_CAEBE</name>
<protein>
    <submittedName>
        <fullName evidence="3">Uncharacterized protein</fullName>
    </submittedName>
</protein>
<feature type="region of interest" description="Disordered" evidence="1">
    <location>
        <begin position="1"/>
        <end position="80"/>
    </location>
</feature>
<dbReference type="AlphaFoldDB" id="G0M946"/>
<organism evidence="4">
    <name type="scientific">Caenorhabditis brenneri</name>
    <name type="common">Nematode worm</name>
    <dbReference type="NCBI Taxonomy" id="135651"/>
    <lineage>
        <taxon>Eukaryota</taxon>
        <taxon>Metazoa</taxon>
        <taxon>Ecdysozoa</taxon>
        <taxon>Nematoda</taxon>
        <taxon>Chromadorea</taxon>
        <taxon>Rhabditida</taxon>
        <taxon>Rhabditina</taxon>
        <taxon>Rhabditomorpha</taxon>
        <taxon>Rhabditoidea</taxon>
        <taxon>Rhabditidae</taxon>
        <taxon>Peloderinae</taxon>
        <taxon>Caenorhabditis</taxon>
    </lineage>
</organism>
<sequence length="332" mass="39197">MGNEQSNGSHYRHPEPIEEDPRMRRLGENHRREKEELQRAFKEERRETQLKLENAINEGKRNIERLENEKKKTEQKRETELRKYENEKKEMEEKYGRTVGQLRTSEKNLRKQLIEQKKSQMEMERRHYAELLDKQCVELEKERERIATVAIMKEYLKIMNTSYEAKVSLKMIKLYCLEDWSESFKAKIKFELDNLSAFREKFRDQFERFPQFLLDEPNANRNTVDACRGFISLVKDTMDHETMLGICGVLPAALEDGNQSAIKSFGADAEVLASELSNIKNGSKLQIENKDLKELTAPSTQEVFIDFLKESLFQTKTVILLIIIAWILCFCR</sequence>
<keyword evidence="2" id="KW-1133">Transmembrane helix</keyword>
<dbReference type="STRING" id="135651.G0M946"/>
<dbReference type="OMA" id="CLEMANK"/>
<accession>G0M946</accession>
<proteinExistence type="predicted"/>
<evidence type="ECO:0000313" key="3">
    <source>
        <dbReference type="EMBL" id="EGT30969.1"/>
    </source>
</evidence>
<keyword evidence="2" id="KW-0812">Transmembrane</keyword>
<evidence type="ECO:0000256" key="2">
    <source>
        <dbReference type="SAM" id="Phobius"/>
    </source>
</evidence>
<keyword evidence="2" id="KW-0472">Membrane</keyword>
<feature type="transmembrane region" description="Helical" evidence="2">
    <location>
        <begin position="312"/>
        <end position="331"/>
    </location>
</feature>
<keyword evidence="4" id="KW-1185">Reference proteome</keyword>